<dbReference type="Pfam" id="PF01706">
    <property type="entry name" value="FliG_C"/>
    <property type="match status" value="1"/>
</dbReference>
<evidence type="ECO:0000259" key="11">
    <source>
        <dbReference type="Pfam" id="PF01706"/>
    </source>
</evidence>
<dbReference type="SUPFAM" id="SSF48029">
    <property type="entry name" value="FliG"/>
    <property type="match status" value="2"/>
</dbReference>
<dbReference type="Pfam" id="PF14842">
    <property type="entry name" value="FliG_N"/>
    <property type="match status" value="1"/>
</dbReference>
<evidence type="ECO:0000256" key="5">
    <source>
        <dbReference type="ARBA" id="ARBA00022475"/>
    </source>
</evidence>
<dbReference type="Proteomes" id="UP000244932">
    <property type="component" value="Unassembled WGS sequence"/>
</dbReference>
<keyword evidence="7" id="KW-0283">Flagellar rotation</keyword>
<keyword evidence="14" id="KW-0966">Cell projection</keyword>
<keyword evidence="8" id="KW-0472">Membrane</keyword>
<evidence type="ECO:0000256" key="3">
    <source>
        <dbReference type="ARBA" id="ARBA00010299"/>
    </source>
</evidence>
<evidence type="ECO:0000256" key="6">
    <source>
        <dbReference type="ARBA" id="ARBA00022500"/>
    </source>
</evidence>
<dbReference type="Pfam" id="PF14841">
    <property type="entry name" value="FliG_M"/>
    <property type="match status" value="1"/>
</dbReference>
<comment type="function">
    <text evidence="10">FliG is one of three proteins (FliG, FliN, FliM) that forms the rotor-mounted switch complex (C ring), located at the base of the basal body. This complex interacts with the CheY and CheZ chemotaxis proteins, in addition to contacting components of the motor that determine the direction of flagellar rotation.</text>
</comment>
<reference evidence="14 15" key="1">
    <citation type="submission" date="2018-03" db="EMBL/GenBank/DDBJ databases">
        <authorList>
            <person name="Keele B.F."/>
        </authorList>
    </citation>
    <scope>NUCLEOTIDE SEQUENCE [LARGE SCALE GENOMIC DNA]</scope>
    <source>
        <strain evidence="14 15">CeCT 8812</strain>
    </source>
</reference>
<keyword evidence="15" id="KW-1185">Reference proteome</keyword>
<evidence type="ECO:0000256" key="8">
    <source>
        <dbReference type="ARBA" id="ARBA00023136"/>
    </source>
</evidence>
<feature type="domain" description="Flagellar motor switch protein FliG N-terminal" evidence="13">
    <location>
        <begin position="11"/>
        <end position="113"/>
    </location>
</feature>
<evidence type="ECO:0000313" key="15">
    <source>
        <dbReference type="Proteomes" id="UP000244932"/>
    </source>
</evidence>
<dbReference type="InterPro" id="IPR032779">
    <property type="entry name" value="FliG_M"/>
</dbReference>
<evidence type="ECO:0000259" key="13">
    <source>
        <dbReference type="Pfam" id="PF14842"/>
    </source>
</evidence>
<sequence>MGARPPAVQAELSRTQKASIVLAVLGPDAAAPILKELTAAQLQRFALAITGLRQVPNAVLEDVITEFLEELAGKRDLTTGTEIARQLLGQVMDDAEVSRLLDRLSAPTERMVWDQLGAMPPPNLARILQVEHPQTIAVILSELRASEAAAVLEYIEPEIGQRAVLRLSRPPRLSPDVSAILSKTLEENLLADMRDKLSVAKPADMIAGMMNNLSSNVRALMLERLSDETPDLSAEVQKVMFTFADIAKRVAERDVSQIVRSVDEDTLLTALKTSDDMRLATTPFILGNISKRLAERFAEQIEQLEEVPQKAGEQAQAIVIAAIQKLAQDGEITLIDPHA</sequence>
<feature type="domain" description="Flagellar motor switch protein FliG middle" evidence="12">
    <location>
        <begin position="122"/>
        <end position="191"/>
    </location>
</feature>
<evidence type="ECO:0000256" key="2">
    <source>
        <dbReference type="ARBA" id="ARBA00004413"/>
    </source>
</evidence>
<dbReference type="InterPro" id="IPR011002">
    <property type="entry name" value="FliG_a-hlx"/>
</dbReference>
<comment type="subcellular location">
    <subcellularLocation>
        <location evidence="1">Bacterial flagellum basal body</location>
    </subcellularLocation>
    <subcellularLocation>
        <location evidence="2">Cell membrane</location>
        <topology evidence="2">Peripheral membrane protein</topology>
        <orientation evidence="2">Cytoplasmic side</orientation>
    </subcellularLocation>
</comment>
<keyword evidence="14" id="KW-0969">Cilium</keyword>
<keyword evidence="5" id="KW-1003">Cell membrane</keyword>
<evidence type="ECO:0000256" key="4">
    <source>
        <dbReference type="ARBA" id="ARBA00021870"/>
    </source>
</evidence>
<evidence type="ECO:0000313" key="14">
    <source>
        <dbReference type="EMBL" id="SPF29032.1"/>
    </source>
</evidence>
<dbReference type="GO" id="GO:0009425">
    <property type="term" value="C:bacterial-type flagellum basal body"/>
    <property type="evidence" value="ECO:0007669"/>
    <property type="project" value="UniProtKB-SubCell"/>
</dbReference>
<evidence type="ECO:0000259" key="12">
    <source>
        <dbReference type="Pfam" id="PF14841"/>
    </source>
</evidence>
<keyword evidence="14" id="KW-0282">Flagellum</keyword>
<evidence type="ECO:0000256" key="7">
    <source>
        <dbReference type="ARBA" id="ARBA00022779"/>
    </source>
</evidence>
<evidence type="ECO:0000256" key="9">
    <source>
        <dbReference type="ARBA" id="ARBA00023143"/>
    </source>
</evidence>
<dbReference type="PANTHER" id="PTHR30534">
    <property type="entry name" value="FLAGELLAR MOTOR SWITCH PROTEIN FLIG"/>
    <property type="match status" value="1"/>
</dbReference>
<keyword evidence="9" id="KW-0975">Bacterial flagellum</keyword>
<protein>
    <recommendedName>
        <fullName evidence="4">Flagellar motor switch protein FliG</fullName>
    </recommendedName>
</protein>
<gene>
    <name evidence="14" type="primary">fliG</name>
    <name evidence="14" type="ORF">POI8812_01337</name>
</gene>
<dbReference type="GO" id="GO:0071973">
    <property type="term" value="P:bacterial-type flagellum-dependent cell motility"/>
    <property type="evidence" value="ECO:0007669"/>
    <property type="project" value="InterPro"/>
</dbReference>
<dbReference type="GO" id="GO:0003774">
    <property type="term" value="F:cytoskeletal motor activity"/>
    <property type="evidence" value="ECO:0007669"/>
    <property type="project" value="InterPro"/>
</dbReference>
<name>A0A2R8A9Y6_9RHOB</name>
<organism evidence="14 15">
    <name type="scientific">Pontivivens insulae</name>
    <dbReference type="NCBI Taxonomy" id="1639689"/>
    <lineage>
        <taxon>Bacteria</taxon>
        <taxon>Pseudomonadati</taxon>
        <taxon>Pseudomonadota</taxon>
        <taxon>Alphaproteobacteria</taxon>
        <taxon>Rhodobacterales</taxon>
        <taxon>Paracoccaceae</taxon>
        <taxon>Pontivivens</taxon>
    </lineage>
</organism>
<evidence type="ECO:0000256" key="10">
    <source>
        <dbReference type="ARBA" id="ARBA00025598"/>
    </source>
</evidence>
<evidence type="ECO:0000256" key="1">
    <source>
        <dbReference type="ARBA" id="ARBA00004117"/>
    </source>
</evidence>
<dbReference type="AlphaFoldDB" id="A0A2R8A9Y6"/>
<dbReference type="InterPro" id="IPR023087">
    <property type="entry name" value="Flg_Motor_Flig_C"/>
</dbReference>
<dbReference type="InterPro" id="IPR000090">
    <property type="entry name" value="Flg_Motor_Flig"/>
</dbReference>
<dbReference type="InterPro" id="IPR028263">
    <property type="entry name" value="FliG_N"/>
</dbReference>
<keyword evidence="6" id="KW-0145">Chemotaxis</keyword>
<dbReference type="GO" id="GO:0005886">
    <property type="term" value="C:plasma membrane"/>
    <property type="evidence" value="ECO:0007669"/>
    <property type="project" value="UniProtKB-SubCell"/>
</dbReference>
<dbReference type="PRINTS" id="PR00954">
    <property type="entry name" value="FLGMOTORFLIG"/>
</dbReference>
<feature type="domain" description="Flagellar motor switch protein FliG C-terminal" evidence="11">
    <location>
        <begin position="223"/>
        <end position="334"/>
    </location>
</feature>
<dbReference type="RefSeq" id="WP_162844935.1">
    <property type="nucleotide sequence ID" value="NZ_OMKW01000002.1"/>
</dbReference>
<dbReference type="PANTHER" id="PTHR30534:SF0">
    <property type="entry name" value="FLAGELLAR MOTOR SWITCH PROTEIN FLIG"/>
    <property type="match status" value="1"/>
</dbReference>
<comment type="similarity">
    <text evidence="3">Belongs to the FliG family.</text>
</comment>
<dbReference type="GO" id="GO:0006935">
    <property type="term" value="P:chemotaxis"/>
    <property type="evidence" value="ECO:0007669"/>
    <property type="project" value="UniProtKB-KW"/>
</dbReference>
<dbReference type="EMBL" id="OMKW01000002">
    <property type="protein sequence ID" value="SPF29032.1"/>
    <property type="molecule type" value="Genomic_DNA"/>
</dbReference>
<proteinExistence type="inferred from homology"/>
<dbReference type="Gene3D" id="1.10.220.30">
    <property type="match status" value="3"/>
</dbReference>
<accession>A0A2R8A9Y6</accession>